<comment type="caution">
    <text evidence="6">The sequence shown here is derived from an EMBL/GenBank/DDBJ whole genome shotgun (WGS) entry which is preliminary data.</text>
</comment>
<dbReference type="GO" id="GO:0006355">
    <property type="term" value="P:regulation of DNA-templated transcription"/>
    <property type="evidence" value="ECO:0007669"/>
    <property type="project" value="TreeGrafter"/>
</dbReference>
<feature type="region of interest" description="Disordered" evidence="4">
    <location>
        <begin position="86"/>
        <end position="120"/>
    </location>
</feature>
<accession>A0A8H7SYM2</accession>
<keyword evidence="2 3" id="KW-0539">Nucleus</keyword>
<keyword evidence="2 3" id="KW-0371">Homeobox</keyword>
<protein>
    <recommendedName>
        <fullName evidence="5">Homeobox domain-containing protein</fullName>
    </recommendedName>
</protein>
<dbReference type="CDD" id="cd00086">
    <property type="entry name" value="homeodomain"/>
    <property type="match status" value="1"/>
</dbReference>
<dbReference type="InterPro" id="IPR051775">
    <property type="entry name" value="Homeobox_domain"/>
</dbReference>
<dbReference type="PANTHER" id="PTHR24323">
    <property type="entry name" value="CEH-10 HOMEODOMAIN-CONTAINING HOMOLOG"/>
    <property type="match status" value="1"/>
</dbReference>
<feature type="compositionally biased region" description="Basic and acidic residues" evidence="4">
    <location>
        <begin position="191"/>
        <end position="207"/>
    </location>
</feature>
<evidence type="ECO:0000256" key="2">
    <source>
        <dbReference type="PROSITE-ProRule" id="PRU00108"/>
    </source>
</evidence>
<dbReference type="GO" id="GO:0005634">
    <property type="term" value="C:nucleus"/>
    <property type="evidence" value="ECO:0007669"/>
    <property type="project" value="UniProtKB-SubCell"/>
</dbReference>
<dbReference type="InterPro" id="IPR001356">
    <property type="entry name" value="HD"/>
</dbReference>
<keyword evidence="7" id="KW-1185">Reference proteome</keyword>
<dbReference type="SUPFAM" id="SSF46689">
    <property type="entry name" value="Homeodomain-like"/>
    <property type="match status" value="1"/>
</dbReference>
<dbReference type="Pfam" id="PF00046">
    <property type="entry name" value="Homeodomain"/>
    <property type="match status" value="1"/>
</dbReference>
<evidence type="ECO:0000313" key="6">
    <source>
        <dbReference type="EMBL" id="KAG2236622.1"/>
    </source>
</evidence>
<dbReference type="SMART" id="SM00389">
    <property type="entry name" value="HOX"/>
    <property type="match status" value="1"/>
</dbReference>
<feature type="compositionally biased region" description="Polar residues" evidence="4">
    <location>
        <begin position="95"/>
        <end position="106"/>
    </location>
</feature>
<feature type="domain" description="Homeobox" evidence="5">
    <location>
        <begin position="34"/>
        <end position="94"/>
    </location>
</feature>
<evidence type="ECO:0000256" key="4">
    <source>
        <dbReference type="SAM" id="MobiDB-lite"/>
    </source>
</evidence>
<organism evidence="6 7">
    <name type="scientific">Thamnidium elegans</name>
    <dbReference type="NCBI Taxonomy" id="101142"/>
    <lineage>
        <taxon>Eukaryota</taxon>
        <taxon>Fungi</taxon>
        <taxon>Fungi incertae sedis</taxon>
        <taxon>Mucoromycota</taxon>
        <taxon>Mucoromycotina</taxon>
        <taxon>Mucoromycetes</taxon>
        <taxon>Mucorales</taxon>
        <taxon>Mucorineae</taxon>
        <taxon>Mucoraceae</taxon>
        <taxon>Thamnidium</taxon>
    </lineage>
</organism>
<dbReference type="PROSITE" id="PS50071">
    <property type="entry name" value="HOMEOBOX_2"/>
    <property type="match status" value="1"/>
</dbReference>
<dbReference type="AlphaFoldDB" id="A0A8H7SYM2"/>
<evidence type="ECO:0000313" key="7">
    <source>
        <dbReference type="Proteomes" id="UP000613177"/>
    </source>
</evidence>
<feature type="DNA-binding region" description="Homeobox" evidence="2">
    <location>
        <begin position="36"/>
        <end position="95"/>
    </location>
</feature>
<sequence length="207" mass="23623">MVKEKSRRVYISSEENSTGEEDDILLSEDEIDYGTPVRPRQRFSSEETGILERAFKESPRPTAEMKKDLAVQFGTVPGRIQIWFQNRRAKEKKNSSTSTPQLSESQKSSDKRDIYQVKKPRVDEGVEPIVPLRSSVYYSDTHIPPGPEMFLYPSRYIFTNPRNIDPGVGSSRGYVGHFVQVPTEEGNTVNSEERKEVEGENQKKGSF</sequence>
<evidence type="ECO:0000256" key="1">
    <source>
        <dbReference type="ARBA" id="ARBA00004123"/>
    </source>
</evidence>
<keyword evidence="2 3" id="KW-0238">DNA-binding</keyword>
<dbReference type="Proteomes" id="UP000613177">
    <property type="component" value="Unassembled WGS sequence"/>
</dbReference>
<reference evidence="6" key="1">
    <citation type="submission" date="2021-01" db="EMBL/GenBank/DDBJ databases">
        <title>Metabolic potential, ecology and presence of endohyphal bacteria is reflected in genomic diversity of Mucoromycotina.</title>
        <authorList>
            <person name="Muszewska A."/>
            <person name="Okrasinska A."/>
            <person name="Steczkiewicz K."/>
            <person name="Drgas O."/>
            <person name="Orlowska M."/>
            <person name="Perlinska-Lenart U."/>
            <person name="Aleksandrzak-Piekarczyk T."/>
            <person name="Szatraj K."/>
            <person name="Zielenkiewicz U."/>
            <person name="Pilsyk S."/>
            <person name="Malc E."/>
            <person name="Mieczkowski P."/>
            <person name="Kruszewska J.S."/>
            <person name="Biernat P."/>
            <person name="Pawlowska J."/>
        </authorList>
    </citation>
    <scope>NUCLEOTIDE SEQUENCE</scope>
    <source>
        <strain evidence="6">WA0000018081</strain>
    </source>
</reference>
<dbReference type="Gene3D" id="1.10.10.60">
    <property type="entry name" value="Homeodomain-like"/>
    <property type="match status" value="1"/>
</dbReference>
<feature type="compositionally biased region" description="Basic and acidic residues" evidence="4">
    <location>
        <begin position="107"/>
        <end position="120"/>
    </location>
</feature>
<proteinExistence type="predicted"/>
<feature type="compositionally biased region" description="Acidic residues" evidence="4">
    <location>
        <begin position="17"/>
        <end position="32"/>
    </location>
</feature>
<name>A0A8H7SYM2_9FUNG</name>
<dbReference type="EMBL" id="JAEPRE010000015">
    <property type="protein sequence ID" value="KAG2236622.1"/>
    <property type="molecule type" value="Genomic_DNA"/>
</dbReference>
<dbReference type="PANTHER" id="PTHR24323:SF7">
    <property type="entry name" value="HOMEOBOX DOMAIN-CONTAINING PROTEIN"/>
    <property type="match status" value="1"/>
</dbReference>
<feature type="region of interest" description="Disordered" evidence="4">
    <location>
        <begin position="1"/>
        <end position="48"/>
    </location>
</feature>
<comment type="subcellular location">
    <subcellularLocation>
        <location evidence="1 2 3">Nucleus</location>
    </subcellularLocation>
</comment>
<dbReference type="GO" id="GO:0000976">
    <property type="term" value="F:transcription cis-regulatory region binding"/>
    <property type="evidence" value="ECO:0007669"/>
    <property type="project" value="TreeGrafter"/>
</dbReference>
<gene>
    <name evidence="6" type="ORF">INT48_000177</name>
</gene>
<feature type="region of interest" description="Disordered" evidence="4">
    <location>
        <begin position="182"/>
        <end position="207"/>
    </location>
</feature>
<evidence type="ECO:0000259" key="5">
    <source>
        <dbReference type="PROSITE" id="PS50071"/>
    </source>
</evidence>
<dbReference type="InterPro" id="IPR009057">
    <property type="entry name" value="Homeodomain-like_sf"/>
</dbReference>
<evidence type="ECO:0000256" key="3">
    <source>
        <dbReference type="RuleBase" id="RU000682"/>
    </source>
</evidence>